<feature type="transmembrane region" description="Helical" evidence="1">
    <location>
        <begin position="14"/>
        <end position="32"/>
    </location>
</feature>
<protein>
    <submittedName>
        <fullName evidence="2">Uncharacterized protein</fullName>
    </submittedName>
</protein>
<evidence type="ECO:0000256" key="1">
    <source>
        <dbReference type="SAM" id="Phobius"/>
    </source>
</evidence>
<sequence>MTWSSGTDMSWRCFVHFCDCCILVDIPLVALFRNRVFLRYSLHDLDWGGRFSRFLNFGCAQLGFLGSLPRTIDEFQKFRGIEETFQIFLPLVLHCPTLNPIHRAVLEHTATVMVIATLPQFEFYSPLSALACGLA</sequence>
<organism evidence="2 3">
    <name type="scientific">Hibiscus sabdariffa</name>
    <name type="common">roselle</name>
    <dbReference type="NCBI Taxonomy" id="183260"/>
    <lineage>
        <taxon>Eukaryota</taxon>
        <taxon>Viridiplantae</taxon>
        <taxon>Streptophyta</taxon>
        <taxon>Embryophyta</taxon>
        <taxon>Tracheophyta</taxon>
        <taxon>Spermatophyta</taxon>
        <taxon>Magnoliopsida</taxon>
        <taxon>eudicotyledons</taxon>
        <taxon>Gunneridae</taxon>
        <taxon>Pentapetalae</taxon>
        <taxon>rosids</taxon>
        <taxon>malvids</taxon>
        <taxon>Malvales</taxon>
        <taxon>Malvaceae</taxon>
        <taxon>Malvoideae</taxon>
        <taxon>Hibiscus</taxon>
    </lineage>
</organism>
<evidence type="ECO:0000313" key="3">
    <source>
        <dbReference type="Proteomes" id="UP001396334"/>
    </source>
</evidence>
<comment type="caution">
    <text evidence="2">The sequence shown here is derived from an EMBL/GenBank/DDBJ whole genome shotgun (WGS) entry which is preliminary data.</text>
</comment>
<name>A0ABR2R7R0_9ROSI</name>
<keyword evidence="3" id="KW-1185">Reference proteome</keyword>
<keyword evidence="1" id="KW-1133">Transmembrane helix</keyword>
<keyword evidence="1" id="KW-0472">Membrane</keyword>
<gene>
    <name evidence="2" type="ORF">V6N11_080473</name>
</gene>
<dbReference type="Proteomes" id="UP001396334">
    <property type="component" value="Unassembled WGS sequence"/>
</dbReference>
<reference evidence="2 3" key="1">
    <citation type="journal article" date="2024" name="G3 (Bethesda)">
        <title>Genome assembly of Hibiscus sabdariffa L. provides insights into metabolisms of medicinal natural products.</title>
        <authorList>
            <person name="Kim T."/>
        </authorList>
    </citation>
    <scope>NUCLEOTIDE SEQUENCE [LARGE SCALE GENOMIC DNA]</scope>
    <source>
        <strain evidence="2">TK-2024</strain>
        <tissue evidence="2">Old leaves</tissue>
    </source>
</reference>
<dbReference type="EMBL" id="JBBPBN010000025">
    <property type="protein sequence ID" value="KAK9008997.1"/>
    <property type="molecule type" value="Genomic_DNA"/>
</dbReference>
<proteinExistence type="predicted"/>
<accession>A0ABR2R7R0</accession>
<evidence type="ECO:0000313" key="2">
    <source>
        <dbReference type="EMBL" id="KAK9008997.1"/>
    </source>
</evidence>
<keyword evidence="1" id="KW-0812">Transmembrane</keyword>